<dbReference type="SUPFAM" id="SSF55347">
    <property type="entry name" value="Glyceraldehyde-3-phosphate dehydrogenase-like, C-terminal domain"/>
    <property type="match status" value="1"/>
</dbReference>
<reference evidence="4" key="1">
    <citation type="submission" date="2013-03" db="EMBL/GenBank/DDBJ databases">
        <title>Genome sequence of Chthonomonas calidirosea, the first sequenced genome from the Armatimonadetes phylum (formally candidate division OP10).</title>
        <authorList>
            <person name="Lee K.C.Y."/>
            <person name="Morgan X.C."/>
            <person name="Dunfield P.F."/>
            <person name="Tamas I."/>
            <person name="Houghton K.M."/>
            <person name="Vyssotski M."/>
            <person name="Ryan J.L.J."/>
            <person name="Lagutin K."/>
            <person name="McDonald I.R."/>
            <person name="Stott M.B."/>
        </authorList>
    </citation>
    <scope>NUCLEOTIDE SEQUENCE [LARGE SCALE GENOMIC DNA]</scope>
    <source>
        <strain evidence="4">DSM 23976 / ICMP 18418 / T49</strain>
    </source>
</reference>
<dbReference type="Proteomes" id="UP000014227">
    <property type="component" value="Chromosome I"/>
</dbReference>
<evidence type="ECO:0000313" key="4">
    <source>
        <dbReference type="Proteomes" id="UP000014227"/>
    </source>
</evidence>
<dbReference type="AlphaFoldDB" id="S0ESV1"/>
<feature type="domain" description="Gfo/Idh/MocA-like oxidoreductase N-terminal" evidence="1">
    <location>
        <begin position="6"/>
        <end position="121"/>
    </location>
</feature>
<dbReference type="InterPro" id="IPR036291">
    <property type="entry name" value="NAD(P)-bd_dom_sf"/>
</dbReference>
<dbReference type="PANTHER" id="PTHR43249:SF1">
    <property type="entry name" value="D-GLUCOSIDE 3-DEHYDROGENASE"/>
    <property type="match status" value="1"/>
</dbReference>
<dbReference type="PATRIC" id="fig|1303518.3.peg.640"/>
<dbReference type="KEGG" id="ccz:CCALI_00635"/>
<gene>
    <name evidence="3" type="ORF">CCALI_00635</name>
</gene>
<sequence length="383" mass="41797">MTSEVVRFGVIGVGGMGAGHCNMLSKIPEAKLTAVADADEAAVKAASEKFGVPGFTNHLALLESGLVDAVIIATPHYFHPPIAIDAFERGIHVLSEKPLAVTVSAADAMIAAARRSGRKFGIMYQMRSEPHHLAAKQIVESGALGEIYRTSLVMGWYRSQAYYNSGGWRATWAGEGGGVLINQAPHYLDLFCWLAGLPASLIGTTRTRLHDIEVEDEAYAFLTYKNGAHGYLYASTMEVPNHNLLEICADRGKIVIHGSRLQYFRVESSIREFTYTTKEMWGSPKVTEEPVTLPEEKPLKGHAAITQNFARAILYNEPLLAPGEEGLNAMELINGIILSSKTQSPVELPVNRAAYDQLIEQLKAASKAKTNVETQRVTDPNFV</sequence>
<keyword evidence="4" id="KW-1185">Reference proteome</keyword>
<dbReference type="Gene3D" id="3.40.50.720">
    <property type="entry name" value="NAD(P)-binding Rossmann-like Domain"/>
    <property type="match status" value="1"/>
</dbReference>
<dbReference type="eggNOG" id="COG0673">
    <property type="taxonomic scope" value="Bacteria"/>
</dbReference>
<protein>
    <submittedName>
        <fullName evidence="3">Predicted dehydrogenases and related proteins</fullName>
    </submittedName>
</protein>
<evidence type="ECO:0000259" key="1">
    <source>
        <dbReference type="Pfam" id="PF01408"/>
    </source>
</evidence>
<name>S0ESV1_CHTCT</name>
<dbReference type="PANTHER" id="PTHR43249">
    <property type="entry name" value="UDP-N-ACETYL-2-AMINO-2-DEOXY-D-GLUCURONATE OXIDASE"/>
    <property type="match status" value="1"/>
</dbReference>
<proteinExistence type="predicted"/>
<dbReference type="Pfam" id="PF01408">
    <property type="entry name" value="GFO_IDH_MocA"/>
    <property type="match status" value="1"/>
</dbReference>
<dbReference type="InterPro" id="IPR055170">
    <property type="entry name" value="GFO_IDH_MocA-like_dom"/>
</dbReference>
<dbReference type="InterPro" id="IPR000683">
    <property type="entry name" value="Gfo/Idh/MocA-like_OxRdtase_N"/>
</dbReference>
<dbReference type="Gene3D" id="3.30.360.10">
    <property type="entry name" value="Dihydrodipicolinate Reductase, domain 2"/>
    <property type="match status" value="1"/>
</dbReference>
<evidence type="ECO:0000313" key="3">
    <source>
        <dbReference type="EMBL" id="CCW34461.1"/>
    </source>
</evidence>
<dbReference type="Pfam" id="PF22725">
    <property type="entry name" value="GFO_IDH_MocA_C3"/>
    <property type="match status" value="1"/>
</dbReference>
<feature type="domain" description="GFO/IDH/MocA-like oxidoreductase" evidence="2">
    <location>
        <begin position="133"/>
        <end position="254"/>
    </location>
</feature>
<organism evidence="3 4">
    <name type="scientific">Chthonomonas calidirosea (strain DSM 23976 / ICMP 18418 / T49)</name>
    <dbReference type="NCBI Taxonomy" id="1303518"/>
    <lineage>
        <taxon>Bacteria</taxon>
        <taxon>Bacillati</taxon>
        <taxon>Armatimonadota</taxon>
        <taxon>Chthonomonadia</taxon>
        <taxon>Chthonomonadales</taxon>
        <taxon>Chthonomonadaceae</taxon>
        <taxon>Chthonomonas</taxon>
    </lineage>
</organism>
<accession>S0ESV1</accession>
<dbReference type="HOGENOM" id="CLU_023194_1_0_0"/>
<dbReference type="STRING" id="454171.CP488_00518"/>
<dbReference type="EMBL" id="HF951689">
    <property type="protein sequence ID" value="CCW34461.1"/>
    <property type="molecule type" value="Genomic_DNA"/>
</dbReference>
<dbReference type="RefSeq" id="WP_016482023.1">
    <property type="nucleotide sequence ID" value="NC_021487.1"/>
</dbReference>
<dbReference type="InterPro" id="IPR052515">
    <property type="entry name" value="Gfo/Idh/MocA_Oxidoreductase"/>
</dbReference>
<evidence type="ECO:0000259" key="2">
    <source>
        <dbReference type="Pfam" id="PF22725"/>
    </source>
</evidence>
<dbReference type="GO" id="GO:0000166">
    <property type="term" value="F:nucleotide binding"/>
    <property type="evidence" value="ECO:0007669"/>
    <property type="project" value="InterPro"/>
</dbReference>
<dbReference type="InParanoid" id="S0ESV1"/>
<dbReference type="OrthoDB" id="9815825at2"/>
<dbReference type="SUPFAM" id="SSF51735">
    <property type="entry name" value="NAD(P)-binding Rossmann-fold domains"/>
    <property type="match status" value="1"/>
</dbReference>